<dbReference type="PANTHER" id="PTHR30408:SF12">
    <property type="entry name" value="TYPE I RESTRICTION ENZYME MJAVIII SPECIFICITY SUBUNIT"/>
    <property type="match status" value="1"/>
</dbReference>
<reference evidence="3" key="1">
    <citation type="submission" date="2021-08" db="EMBL/GenBank/DDBJ databases">
        <authorList>
            <person name="Stevens D.C."/>
        </authorList>
    </citation>
    <scope>NUCLEOTIDE SEQUENCE</scope>
    <source>
        <strain evidence="3">DSM 53165</strain>
    </source>
</reference>
<dbReference type="PANTHER" id="PTHR30408">
    <property type="entry name" value="TYPE-1 RESTRICTION ENZYME ECOKI SPECIFICITY PROTEIN"/>
    <property type="match status" value="1"/>
</dbReference>
<evidence type="ECO:0000256" key="2">
    <source>
        <dbReference type="ARBA" id="ARBA00023125"/>
    </source>
</evidence>
<name>A0ABS7U088_9BACT</name>
<comment type="caution">
    <text evidence="3">The sequence shown here is derived from an EMBL/GenBank/DDBJ whole genome shotgun (WGS) entry which is preliminary data.</text>
</comment>
<evidence type="ECO:0000313" key="4">
    <source>
        <dbReference type="Proteomes" id="UP001139031"/>
    </source>
</evidence>
<evidence type="ECO:0000313" key="3">
    <source>
        <dbReference type="EMBL" id="MBZ5713937.1"/>
    </source>
</evidence>
<dbReference type="RefSeq" id="WP_224195672.1">
    <property type="nucleotide sequence ID" value="NZ_JAIRAU010000045.1"/>
</dbReference>
<gene>
    <name evidence="3" type="ORF">K7C98_32295</name>
</gene>
<keyword evidence="2" id="KW-0238">DNA-binding</keyword>
<keyword evidence="1" id="KW-0680">Restriction system</keyword>
<keyword evidence="4" id="KW-1185">Reference proteome</keyword>
<dbReference type="Proteomes" id="UP001139031">
    <property type="component" value="Unassembled WGS sequence"/>
</dbReference>
<sequence>MRAFVVEEPRSRALRALNYSPAVERIRRAGSSSARPLRQIVKSFGPAYGTVFTRLDCHSDHGIELLSQSDMFAAEPRGRVIRSDSLHEPDEHLVKRGQVLIAGAGTLGENELYGRAILADDRLAGKYVGPDSMTLVFEDPDDDFSLFAYAWLASPTGVQAIRSTSYGTKILRFRSELLQSLPVPVAPLSTIKRVAGLIRRCSSLRETFFQRLLLARAKIERLPDMQEATLMCGERSRRTIEWRGPFPSLCAWTFASTGGALRFLADRWEGRLRDFAEPNGIFNGQRFARIDCAAPHGVELMSQRDALLIRPVPRRIVTPDVPAEKLFVRPGTILVGAQGTLGEGEIFGRALFVTEKLLGVAFTQHLLRIIPREPFAEALYAFLTTTVGFRLLRSTAVGTKLLSMRTDLLANLPLPELNGALGRSVSELVQSAFASRDEADDAEAEAIRIIEEEVLPQWLA</sequence>
<protein>
    <recommendedName>
        <fullName evidence="5">Restriction endonuclease subunit S</fullName>
    </recommendedName>
</protein>
<evidence type="ECO:0008006" key="5">
    <source>
        <dbReference type="Google" id="ProtNLM"/>
    </source>
</evidence>
<proteinExistence type="predicted"/>
<dbReference type="SUPFAM" id="SSF116734">
    <property type="entry name" value="DNA methylase specificity domain"/>
    <property type="match status" value="2"/>
</dbReference>
<dbReference type="Gene3D" id="3.90.220.20">
    <property type="entry name" value="DNA methylase specificity domains"/>
    <property type="match status" value="2"/>
</dbReference>
<accession>A0ABS7U088</accession>
<dbReference type="InterPro" id="IPR044946">
    <property type="entry name" value="Restrct_endonuc_typeI_TRD_sf"/>
</dbReference>
<organism evidence="3 4">
    <name type="scientific">Nannocystis pusilla</name>
    <dbReference type="NCBI Taxonomy" id="889268"/>
    <lineage>
        <taxon>Bacteria</taxon>
        <taxon>Pseudomonadati</taxon>
        <taxon>Myxococcota</taxon>
        <taxon>Polyangia</taxon>
        <taxon>Nannocystales</taxon>
        <taxon>Nannocystaceae</taxon>
        <taxon>Nannocystis</taxon>
    </lineage>
</organism>
<evidence type="ECO:0000256" key="1">
    <source>
        <dbReference type="ARBA" id="ARBA00022747"/>
    </source>
</evidence>
<dbReference type="EMBL" id="JAIRAU010000045">
    <property type="protein sequence ID" value="MBZ5713937.1"/>
    <property type="molecule type" value="Genomic_DNA"/>
</dbReference>
<dbReference type="InterPro" id="IPR052021">
    <property type="entry name" value="Type-I_RS_S_subunit"/>
</dbReference>